<proteinExistence type="predicted"/>
<evidence type="ECO:0000313" key="3">
    <source>
        <dbReference type="Proteomes" id="UP000669317"/>
    </source>
</evidence>
<gene>
    <name evidence="2" type="ORF">JWS04_17330</name>
</gene>
<evidence type="ECO:0000259" key="1">
    <source>
        <dbReference type="PROSITE" id="PS51459"/>
    </source>
</evidence>
<comment type="caution">
    <text evidence="2">The sequence shown here is derived from an EMBL/GenBank/DDBJ whole genome shotgun (WGS) entry which is preliminary data.</text>
</comment>
<reference evidence="2 3" key="1">
    <citation type="submission" date="2021-03" db="EMBL/GenBank/DDBJ databases">
        <title>Genome Sequence of Bradyrhizobium vignae strain ISRA400.</title>
        <authorList>
            <person name="Tisa L.S."/>
            <person name="Svistoonoff S."/>
            <person name="Hocher V."/>
            <person name="Fall S."/>
            <person name="Zaiya A."/>
            <person name="Naing D."/>
            <person name="Niang N."/>
            <person name="Diouf A."/>
            <person name="Dasylva M.C."/>
            <person name="Toure O."/>
            <person name="Gueye M."/>
            <person name="Gully D."/>
            <person name="Tisseyre P."/>
            <person name="Simpson S."/>
            <person name="Morris K."/>
            <person name="Thomas W.K."/>
        </authorList>
    </citation>
    <scope>NUCLEOTIDE SEQUENCE [LARGE SCALE GENOMIC DNA]</scope>
    <source>
        <strain evidence="2 3">ISRA400</strain>
    </source>
</reference>
<dbReference type="InterPro" id="IPR040198">
    <property type="entry name" value="Fido_containing"/>
</dbReference>
<name>A0ABS3ZYJ4_9BRAD</name>
<dbReference type="RefSeq" id="WP_209295402.1">
    <property type="nucleotide sequence ID" value="NZ_JAGIKT010000038.1"/>
</dbReference>
<accession>A0ABS3ZYJ4</accession>
<dbReference type="Proteomes" id="UP000669317">
    <property type="component" value="Unassembled WGS sequence"/>
</dbReference>
<organism evidence="2 3">
    <name type="scientific">Bradyrhizobium vignae</name>
    <dbReference type="NCBI Taxonomy" id="1549949"/>
    <lineage>
        <taxon>Bacteria</taxon>
        <taxon>Pseudomonadati</taxon>
        <taxon>Pseudomonadota</taxon>
        <taxon>Alphaproteobacteria</taxon>
        <taxon>Hyphomicrobiales</taxon>
        <taxon>Nitrobacteraceae</taxon>
        <taxon>Bradyrhizobium</taxon>
    </lineage>
</organism>
<keyword evidence="3" id="KW-1185">Reference proteome</keyword>
<dbReference type="InterPro" id="IPR036597">
    <property type="entry name" value="Fido-like_dom_sf"/>
</dbReference>
<dbReference type="PROSITE" id="PS51459">
    <property type="entry name" value="FIDO"/>
    <property type="match status" value="1"/>
</dbReference>
<dbReference type="PANTHER" id="PTHR13504">
    <property type="entry name" value="FIDO DOMAIN-CONTAINING PROTEIN DDB_G0283145"/>
    <property type="match status" value="1"/>
</dbReference>
<dbReference type="PANTHER" id="PTHR13504:SF38">
    <property type="entry name" value="FIDO DOMAIN-CONTAINING PROTEIN"/>
    <property type="match status" value="1"/>
</dbReference>
<dbReference type="SUPFAM" id="SSF140931">
    <property type="entry name" value="Fic-like"/>
    <property type="match status" value="1"/>
</dbReference>
<feature type="domain" description="Fido" evidence="1">
    <location>
        <begin position="110"/>
        <end position="279"/>
    </location>
</feature>
<dbReference type="Gene3D" id="1.10.3290.10">
    <property type="entry name" value="Fido-like domain"/>
    <property type="match status" value="1"/>
</dbReference>
<dbReference type="EMBL" id="JAGIKT010000038">
    <property type="protein sequence ID" value="MBP0112815.1"/>
    <property type="molecule type" value="Genomic_DNA"/>
</dbReference>
<evidence type="ECO:0000313" key="2">
    <source>
        <dbReference type="EMBL" id="MBP0112815.1"/>
    </source>
</evidence>
<sequence length="394" mass="44123">MTGVAAMEPMLPDLDPGLGDQVLSLVEKSSSFSGSLNASLKASVGDIVRALNCYYSNLIEGHDTHLADIERAMRSDYSKEPKKRDLQLEARAHIEVQRMIDRGEMPFPALSAEGIRWIHREFCDRLPDNLLRIDDPVTGETIRMIPGELRTRHVKVRLHVAPDPGSVPALLARFVQAYSSPMLSRTQRILGVGAGHHRLAWIHPFMDGNGRVMRLQSHAVLKELGIGSELWSVSRGLARQVGRYKELLQAADEPRRGPLDGRGSLTESGLAEFCRFFLDVCIHQIDFMRSLLDPAEFTNRVETWAKEEVRAKRLPKGAWRLLREAILVGEFPRSRATDLTGYQERQARTVLSDLVDKGLLVSDTPKGPVRLGFPSTVIERWLPGLYQSNKPGRG</sequence>
<protein>
    <submittedName>
        <fullName evidence="2">Fic family protein</fullName>
    </submittedName>
</protein>
<dbReference type="Pfam" id="PF02661">
    <property type="entry name" value="Fic"/>
    <property type="match status" value="1"/>
</dbReference>
<dbReference type="InterPro" id="IPR003812">
    <property type="entry name" value="Fido"/>
</dbReference>